<proteinExistence type="predicted"/>
<dbReference type="EMBL" id="JASAOG010000210">
    <property type="protein sequence ID" value="KAK0043826.1"/>
    <property type="molecule type" value="Genomic_DNA"/>
</dbReference>
<keyword evidence="3" id="KW-1185">Reference proteome</keyword>
<accession>A0AAD8AWQ5</accession>
<evidence type="ECO:0000256" key="1">
    <source>
        <dbReference type="SAM" id="MobiDB-lite"/>
    </source>
</evidence>
<gene>
    <name evidence="2" type="ORF">Bpfe_026708</name>
</gene>
<sequence length="137" mass="15245">MFNRRDNSDDYLLTHNIQDNITADSEVSPYSDADFVGRCIANTQGDVIYQNYNIPTSDETAESGNERTARDHLAGEDTSYDSLPTSSRQKREVDVEAGVDASEVARTTTTTTRPRGGHDRAHEDDLNPYCLAQQVKT</sequence>
<feature type="region of interest" description="Disordered" evidence="1">
    <location>
        <begin position="54"/>
        <end position="137"/>
    </location>
</feature>
<feature type="compositionally biased region" description="Basic and acidic residues" evidence="1">
    <location>
        <begin position="64"/>
        <end position="75"/>
    </location>
</feature>
<evidence type="ECO:0000313" key="2">
    <source>
        <dbReference type="EMBL" id="KAK0043826.1"/>
    </source>
</evidence>
<reference evidence="2" key="2">
    <citation type="submission" date="2023-04" db="EMBL/GenBank/DDBJ databases">
        <authorList>
            <person name="Bu L."/>
            <person name="Lu L."/>
            <person name="Laidemitt M.R."/>
            <person name="Zhang S.M."/>
            <person name="Mutuku M."/>
            <person name="Mkoji G."/>
            <person name="Steinauer M."/>
            <person name="Loker E.S."/>
        </authorList>
    </citation>
    <scope>NUCLEOTIDE SEQUENCE</scope>
    <source>
        <strain evidence="2">KasaAsao</strain>
        <tissue evidence="2">Whole Snail</tissue>
    </source>
</reference>
<dbReference type="Proteomes" id="UP001233172">
    <property type="component" value="Unassembled WGS sequence"/>
</dbReference>
<name>A0AAD8AWQ5_BIOPF</name>
<dbReference type="AlphaFoldDB" id="A0AAD8AWQ5"/>
<feature type="compositionally biased region" description="Basic and acidic residues" evidence="1">
    <location>
        <begin position="116"/>
        <end position="125"/>
    </location>
</feature>
<evidence type="ECO:0000313" key="3">
    <source>
        <dbReference type="Proteomes" id="UP001233172"/>
    </source>
</evidence>
<reference evidence="2" key="1">
    <citation type="journal article" date="2023" name="PLoS Negl. Trop. Dis.">
        <title>A genome sequence for Biomphalaria pfeifferi, the major vector snail for the human-infecting parasite Schistosoma mansoni.</title>
        <authorList>
            <person name="Bu L."/>
            <person name="Lu L."/>
            <person name="Laidemitt M.R."/>
            <person name="Zhang S.M."/>
            <person name="Mutuku M."/>
            <person name="Mkoji G."/>
            <person name="Steinauer M."/>
            <person name="Loker E.S."/>
        </authorList>
    </citation>
    <scope>NUCLEOTIDE SEQUENCE</scope>
    <source>
        <strain evidence="2">KasaAsao</strain>
    </source>
</reference>
<organism evidence="2 3">
    <name type="scientific">Biomphalaria pfeifferi</name>
    <name type="common">Bloodfluke planorb</name>
    <name type="synonym">Freshwater snail</name>
    <dbReference type="NCBI Taxonomy" id="112525"/>
    <lineage>
        <taxon>Eukaryota</taxon>
        <taxon>Metazoa</taxon>
        <taxon>Spiralia</taxon>
        <taxon>Lophotrochozoa</taxon>
        <taxon>Mollusca</taxon>
        <taxon>Gastropoda</taxon>
        <taxon>Heterobranchia</taxon>
        <taxon>Euthyneura</taxon>
        <taxon>Panpulmonata</taxon>
        <taxon>Hygrophila</taxon>
        <taxon>Lymnaeoidea</taxon>
        <taxon>Planorbidae</taxon>
        <taxon>Biomphalaria</taxon>
    </lineage>
</organism>
<protein>
    <submittedName>
        <fullName evidence="2">Uncharacterized protein</fullName>
    </submittedName>
</protein>
<comment type="caution">
    <text evidence="2">The sequence shown here is derived from an EMBL/GenBank/DDBJ whole genome shotgun (WGS) entry which is preliminary data.</text>
</comment>